<dbReference type="GO" id="GO:0004222">
    <property type="term" value="F:metalloendopeptidase activity"/>
    <property type="evidence" value="ECO:0007669"/>
    <property type="project" value="InterPro"/>
</dbReference>
<evidence type="ECO:0000256" key="4">
    <source>
        <dbReference type="ARBA" id="ARBA00022833"/>
    </source>
</evidence>
<protein>
    <recommendedName>
        <fullName evidence="7">Peptidase M41 domain-containing protein</fullName>
    </recommendedName>
</protein>
<dbReference type="InterPro" id="IPR037219">
    <property type="entry name" value="Peptidase_M41-like"/>
</dbReference>
<dbReference type="PANTHER" id="PTHR43655">
    <property type="entry name" value="ATP-DEPENDENT PROTEASE"/>
    <property type="match status" value="1"/>
</dbReference>
<proteinExistence type="predicted"/>
<evidence type="ECO:0000256" key="3">
    <source>
        <dbReference type="ARBA" id="ARBA00022741"/>
    </source>
</evidence>
<dbReference type="Proteomes" id="UP000784294">
    <property type="component" value="Unassembled WGS sequence"/>
</dbReference>
<keyword evidence="4" id="KW-0862">Zinc</keyword>
<dbReference type="Gene3D" id="1.20.58.760">
    <property type="entry name" value="Peptidase M41"/>
    <property type="match status" value="1"/>
</dbReference>
<keyword evidence="3" id="KW-0547">Nucleotide-binding</keyword>
<dbReference type="GO" id="GO:0034982">
    <property type="term" value="P:mitochondrial protein processing"/>
    <property type="evidence" value="ECO:0007669"/>
    <property type="project" value="TreeGrafter"/>
</dbReference>
<evidence type="ECO:0000313" key="9">
    <source>
        <dbReference type="Proteomes" id="UP000784294"/>
    </source>
</evidence>
<keyword evidence="5" id="KW-0067">ATP-binding</keyword>
<evidence type="ECO:0000256" key="6">
    <source>
        <dbReference type="ARBA" id="ARBA00023049"/>
    </source>
</evidence>
<dbReference type="GO" id="GO:0004176">
    <property type="term" value="F:ATP-dependent peptidase activity"/>
    <property type="evidence" value="ECO:0007669"/>
    <property type="project" value="InterPro"/>
</dbReference>
<evidence type="ECO:0000256" key="1">
    <source>
        <dbReference type="ARBA" id="ARBA00001947"/>
    </source>
</evidence>
<keyword evidence="6" id="KW-0482">Metalloprotease</keyword>
<evidence type="ECO:0000313" key="8">
    <source>
        <dbReference type="EMBL" id="VEL10235.1"/>
    </source>
</evidence>
<dbReference type="InterPro" id="IPR050928">
    <property type="entry name" value="ATP-dep_Zn_Metalloprotease"/>
</dbReference>
<dbReference type="InterPro" id="IPR000642">
    <property type="entry name" value="Peptidase_M41"/>
</dbReference>
<organism evidence="8 9">
    <name type="scientific">Protopolystoma xenopodis</name>
    <dbReference type="NCBI Taxonomy" id="117903"/>
    <lineage>
        <taxon>Eukaryota</taxon>
        <taxon>Metazoa</taxon>
        <taxon>Spiralia</taxon>
        <taxon>Lophotrochozoa</taxon>
        <taxon>Platyhelminthes</taxon>
        <taxon>Monogenea</taxon>
        <taxon>Polyopisthocotylea</taxon>
        <taxon>Polystomatidea</taxon>
        <taxon>Polystomatidae</taxon>
        <taxon>Protopolystoma</taxon>
    </lineage>
</organism>
<dbReference type="GO" id="GO:0005745">
    <property type="term" value="C:m-AAA complex"/>
    <property type="evidence" value="ECO:0007669"/>
    <property type="project" value="TreeGrafter"/>
</dbReference>
<keyword evidence="6" id="KW-0645">Protease</keyword>
<dbReference type="Pfam" id="PF01434">
    <property type="entry name" value="Peptidase_M41"/>
    <property type="match status" value="1"/>
</dbReference>
<evidence type="ECO:0000256" key="2">
    <source>
        <dbReference type="ARBA" id="ARBA00022723"/>
    </source>
</evidence>
<dbReference type="PANTHER" id="PTHR43655:SF2">
    <property type="entry name" value="AFG3 LIKE MATRIX AAA PEPTIDASE SUBUNIT 2, ISOFORM A"/>
    <property type="match status" value="1"/>
</dbReference>
<dbReference type="GO" id="GO:0005524">
    <property type="term" value="F:ATP binding"/>
    <property type="evidence" value="ECO:0007669"/>
    <property type="project" value="UniProtKB-KW"/>
</dbReference>
<feature type="domain" description="Peptidase M41" evidence="7">
    <location>
        <begin position="1"/>
        <end position="78"/>
    </location>
</feature>
<name>A0A3S4ZFM1_9PLAT</name>
<dbReference type="GO" id="GO:0046872">
    <property type="term" value="F:metal ion binding"/>
    <property type="evidence" value="ECO:0007669"/>
    <property type="project" value="UniProtKB-KW"/>
</dbReference>
<evidence type="ECO:0000256" key="5">
    <source>
        <dbReference type="ARBA" id="ARBA00022840"/>
    </source>
</evidence>
<evidence type="ECO:0000259" key="7">
    <source>
        <dbReference type="Pfam" id="PF01434"/>
    </source>
</evidence>
<keyword evidence="9" id="KW-1185">Reference proteome</keyword>
<dbReference type="EMBL" id="CAAALY010008423">
    <property type="protein sequence ID" value="VEL10235.1"/>
    <property type="molecule type" value="Genomic_DNA"/>
</dbReference>
<comment type="cofactor">
    <cofactor evidence="1">
        <name>Zn(2+)</name>
        <dbReference type="ChEBI" id="CHEBI:29105"/>
    </cofactor>
</comment>
<dbReference type="SUPFAM" id="SSF140990">
    <property type="entry name" value="FtsH protease domain-like"/>
    <property type="match status" value="1"/>
</dbReference>
<gene>
    <name evidence="8" type="ORF">PXEA_LOCUS3675</name>
</gene>
<keyword evidence="2" id="KW-0479">Metal-binding</keyword>
<reference evidence="8" key="1">
    <citation type="submission" date="2018-11" db="EMBL/GenBank/DDBJ databases">
        <authorList>
            <consortium name="Pathogen Informatics"/>
        </authorList>
    </citation>
    <scope>NUCLEOTIDE SEQUENCE</scope>
</reference>
<comment type="caution">
    <text evidence="8">The sequence shown here is derived from an EMBL/GenBank/DDBJ whole genome shotgun (WGS) entry which is preliminary data.</text>
</comment>
<sequence length="88" mass="9855">MSKTLGNLSFEVDANNEYSSVRPYSQWTQEIIDAEANGLVSTAFYRAVDLLKANRTRLDCLVNALMTEETLETERLLQLLGPRASETA</sequence>
<accession>A0A3S4ZFM1</accession>
<dbReference type="AlphaFoldDB" id="A0A3S4ZFM1"/>
<keyword evidence="6" id="KW-0378">Hydrolase</keyword>